<reference evidence="1 2" key="1">
    <citation type="submission" date="2019-12" db="EMBL/GenBank/DDBJ databases">
        <title>Novel species isolated from a subtropical stream in China.</title>
        <authorList>
            <person name="Lu H."/>
        </authorList>
    </citation>
    <scope>NUCLEOTIDE SEQUENCE [LARGE SCALE GENOMIC DNA]</scope>
    <source>
        <strain evidence="1 2">CY42W</strain>
    </source>
</reference>
<protein>
    <submittedName>
        <fullName evidence="1">Uncharacterized protein</fullName>
    </submittedName>
</protein>
<keyword evidence="2" id="KW-1185">Reference proteome</keyword>
<dbReference type="RefSeq" id="WP_161056703.1">
    <property type="nucleotide sequence ID" value="NZ_WWCT01000019.1"/>
</dbReference>
<comment type="caution">
    <text evidence="1">The sequence shown here is derived from an EMBL/GenBank/DDBJ whole genome shotgun (WGS) entry which is preliminary data.</text>
</comment>
<gene>
    <name evidence="1" type="ORF">GTP69_21160</name>
</gene>
<proteinExistence type="predicted"/>
<name>A0ABW9W591_9BURK</name>
<dbReference type="EMBL" id="WWCT01000019">
    <property type="protein sequence ID" value="MYN28917.1"/>
    <property type="molecule type" value="Genomic_DNA"/>
</dbReference>
<evidence type="ECO:0000313" key="1">
    <source>
        <dbReference type="EMBL" id="MYN28917.1"/>
    </source>
</evidence>
<accession>A0ABW9W591</accession>
<evidence type="ECO:0000313" key="2">
    <source>
        <dbReference type="Proteomes" id="UP000642144"/>
    </source>
</evidence>
<sequence length="80" mass="9644">MHKMLRKVSSPDSRPFAHWDRQWQPLLQAWHAARRDVEQLSSSFRPAPDFHALKQMQEIEQKAFEAMQRFWNAEQFGEHP</sequence>
<organism evidence="1 2">
    <name type="scientific">Duganella levis</name>
    <dbReference type="NCBI Taxonomy" id="2692169"/>
    <lineage>
        <taxon>Bacteria</taxon>
        <taxon>Pseudomonadati</taxon>
        <taxon>Pseudomonadota</taxon>
        <taxon>Betaproteobacteria</taxon>
        <taxon>Burkholderiales</taxon>
        <taxon>Oxalobacteraceae</taxon>
        <taxon>Telluria group</taxon>
        <taxon>Duganella</taxon>
    </lineage>
</organism>
<dbReference type="Proteomes" id="UP000642144">
    <property type="component" value="Unassembled WGS sequence"/>
</dbReference>